<dbReference type="Proteomes" id="UP001283361">
    <property type="component" value="Unassembled WGS sequence"/>
</dbReference>
<gene>
    <name evidence="1" type="ORF">RRG08_041625</name>
</gene>
<protein>
    <recommendedName>
        <fullName evidence="3">Vertnin</fullName>
    </recommendedName>
</protein>
<evidence type="ECO:0008006" key="3">
    <source>
        <dbReference type="Google" id="ProtNLM"/>
    </source>
</evidence>
<evidence type="ECO:0000313" key="1">
    <source>
        <dbReference type="EMBL" id="KAK3699062.1"/>
    </source>
</evidence>
<comment type="caution">
    <text evidence="1">The sequence shown here is derived from an EMBL/GenBank/DDBJ whole genome shotgun (WGS) entry which is preliminary data.</text>
</comment>
<name>A0AAE0XNG5_9GAST</name>
<sequence length="362" mass="40493">MESGGKRTTLMLKSGEIAWDHPKVRIRRHYFGAGQGKSLCDSAGGTMKNCASTSRAVASGKASIQSVQYLNNFCVRDFSVSPSVHCVDGHIVRTFELGSSQKKWHFSRRFELSQGHHSEHLLCCSIWNSPQDNHLDSVASSPREVHLDDRDSFFAHVFAELSVILWKLCKLLPLSLSLYCRSFQFLSLQTVVEVNGCIDKIAQALMPEGFECGLLYPVLTQRDGNCVPRALSLAVFGTENSHLEVSCRIVLELAEHVQEYVNSLDDTTSQVACETSNHYCDTDYDTFIQEFLEVKPLGFFMGVWQLMTAANVFGAKVTSVYPDKGIPCHKRLFSRVLEPGVERSSSSIIIFWSSSRELPDSF</sequence>
<proteinExistence type="predicted"/>
<dbReference type="AlphaFoldDB" id="A0AAE0XNG5"/>
<dbReference type="EMBL" id="JAWDGP010007955">
    <property type="protein sequence ID" value="KAK3699062.1"/>
    <property type="molecule type" value="Genomic_DNA"/>
</dbReference>
<reference evidence="1" key="1">
    <citation type="journal article" date="2023" name="G3 (Bethesda)">
        <title>A reference genome for the long-term kleptoplast-retaining sea slug Elysia crispata morphotype clarki.</title>
        <authorList>
            <person name="Eastman K.E."/>
            <person name="Pendleton A.L."/>
            <person name="Shaikh M.A."/>
            <person name="Suttiyut T."/>
            <person name="Ogas R."/>
            <person name="Tomko P."/>
            <person name="Gavelis G."/>
            <person name="Widhalm J.R."/>
            <person name="Wisecaver J.H."/>
        </authorList>
    </citation>
    <scope>NUCLEOTIDE SEQUENCE</scope>
    <source>
        <strain evidence="1">ECLA1</strain>
    </source>
</reference>
<accession>A0AAE0XNG5</accession>
<evidence type="ECO:0000313" key="2">
    <source>
        <dbReference type="Proteomes" id="UP001283361"/>
    </source>
</evidence>
<keyword evidence="2" id="KW-1185">Reference proteome</keyword>
<organism evidence="1 2">
    <name type="scientific">Elysia crispata</name>
    <name type="common">lettuce slug</name>
    <dbReference type="NCBI Taxonomy" id="231223"/>
    <lineage>
        <taxon>Eukaryota</taxon>
        <taxon>Metazoa</taxon>
        <taxon>Spiralia</taxon>
        <taxon>Lophotrochozoa</taxon>
        <taxon>Mollusca</taxon>
        <taxon>Gastropoda</taxon>
        <taxon>Heterobranchia</taxon>
        <taxon>Euthyneura</taxon>
        <taxon>Panpulmonata</taxon>
        <taxon>Sacoglossa</taxon>
        <taxon>Placobranchoidea</taxon>
        <taxon>Plakobranchidae</taxon>
        <taxon>Elysia</taxon>
    </lineage>
</organism>